<evidence type="ECO:0000256" key="1">
    <source>
        <dbReference type="SAM" id="MobiDB-lite"/>
    </source>
</evidence>
<keyword evidence="3" id="KW-1185">Reference proteome</keyword>
<reference evidence="3" key="1">
    <citation type="journal article" date="2019" name="Int. J. Syst. Evol. Microbiol.">
        <title>The Global Catalogue of Microorganisms (GCM) 10K type strain sequencing project: providing services to taxonomists for standard genome sequencing and annotation.</title>
        <authorList>
            <consortium name="The Broad Institute Genomics Platform"/>
            <consortium name="The Broad Institute Genome Sequencing Center for Infectious Disease"/>
            <person name="Wu L."/>
            <person name="Ma J."/>
        </authorList>
    </citation>
    <scope>NUCLEOTIDE SEQUENCE [LARGE SCALE GENOMIC DNA]</scope>
    <source>
        <strain evidence="3">JCM 16929</strain>
    </source>
</reference>
<comment type="caution">
    <text evidence="2">The sequence shown here is derived from an EMBL/GenBank/DDBJ whole genome shotgun (WGS) entry which is preliminary data.</text>
</comment>
<name>A0ABP7AIV8_9ACTN</name>
<evidence type="ECO:0000313" key="3">
    <source>
        <dbReference type="Proteomes" id="UP001501490"/>
    </source>
</evidence>
<gene>
    <name evidence="2" type="ORF">GCM10022236_39680</name>
</gene>
<dbReference type="RefSeq" id="WP_344807841.1">
    <property type="nucleotide sequence ID" value="NZ_BAABAB010000031.1"/>
</dbReference>
<feature type="region of interest" description="Disordered" evidence="1">
    <location>
        <begin position="65"/>
        <end position="85"/>
    </location>
</feature>
<proteinExistence type="predicted"/>
<feature type="compositionally biased region" description="Low complexity" evidence="1">
    <location>
        <begin position="65"/>
        <end position="75"/>
    </location>
</feature>
<organism evidence="2 3">
    <name type="scientific">Microlunatus ginsengisoli</name>
    <dbReference type="NCBI Taxonomy" id="363863"/>
    <lineage>
        <taxon>Bacteria</taxon>
        <taxon>Bacillati</taxon>
        <taxon>Actinomycetota</taxon>
        <taxon>Actinomycetes</taxon>
        <taxon>Propionibacteriales</taxon>
        <taxon>Propionibacteriaceae</taxon>
        <taxon>Microlunatus</taxon>
    </lineage>
</organism>
<feature type="compositionally biased region" description="Basic and acidic residues" evidence="1">
    <location>
        <begin position="1"/>
        <end position="10"/>
    </location>
</feature>
<accession>A0ABP7AIV8</accession>
<evidence type="ECO:0000313" key="2">
    <source>
        <dbReference type="EMBL" id="GAA3633162.1"/>
    </source>
</evidence>
<feature type="region of interest" description="Disordered" evidence="1">
    <location>
        <begin position="1"/>
        <end position="30"/>
    </location>
</feature>
<sequence>MTERRYDPDASARTTGGGWRPRRPTEPDLAPAAGRAASRAVAHRAGALLDLQRWAGNQAVAALAGPAGRPRPGVLQRQPAPAGPMTRDRFVETLRSRYGVARVRAGTFAEQQGVNNRPNVAPGGRLTERVWQPWDPGATSDVYESILTAFGDLESAFGGIPPVDELLFFDTAYDVDPATHAVVPVAGVGADFGAGHLSVYRAGVSGGIGTRKGIPVGRSSSTGRYPTVVAGMRGRGSDPGAPIPLPSAAENTGRIITHELGHGVAEQAMAADPAMFTQYRLAVGWVGDELFDIGIPEVRQALAAGVRPPATVQQTRGGRQGTQRTQITRDDWNNPQWIEQPVSEYSVAGGAGEDFAEAVMAFVNTRDVLAARSPARLQFLESHRQSWLRFFRVRPPVGDFPTPSGPERVA</sequence>
<protein>
    <submittedName>
        <fullName evidence="2">Uncharacterized protein</fullName>
    </submittedName>
</protein>
<dbReference type="EMBL" id="BAABAB010000031">
    <property type="protein sequence ID" value="GAA3633162.1"/>
    <property type="molecule type" value="Genomic_DNA"/>
</dbReference>
<dbReference type="Proteomes" id="UP001501490">
    <property type="component" value="Unassembled WGS sequence"/>
</dbReference>